<dbReference type="Proteomes" id="UP001419910">
    <property type="component" value="Unassembled WGS sequence"/>
</dbReference>
<gene>
    <name evidence="1" type="ORF">ABC974_27070</name>
</gene>
<accession>A0ABU9YBX3</accession>
<proteinExistence type="predicted"/>
<dbReference type="EMBL" id="JBDIME010000043">
    <property type="protein sequence ID" value="MEN2793311.1"/>
    <property type="molecule type" value="Genomic_DNA"/>
</dbReference>
<comment type="caution">
    <text evidence="1">The sequence shown here is derived from an EMBL/GenBank/DDBJ whole genome shotgun (WGS) entry which is preliminary data.</text>
</comment>
<evidence type="ECO:0000313" key="2">
    <source>
        <dbReference type="Proteomes" id="UP001419910"/>
    </source>
</evidence>
<dbReference type="RefSeq" id="WP_343889923.1">
    <property type="nucleotide sequence ID" value="NZ_BAAAEH010000027.1"/>
</dbReference>
<keyword evidence="2" id="KW-1185">Reference proteome</keyword>
<sequence>MLTSFDAILRCERRLQQLHEASKQATIDRREGWQRELVRVRRELSVAIGELTTAMQEWSPPESAQADFTAFRSHISALRSTLALHQASFPASSVIVDERAYFESTNLIRDRFRELAQKRDALQRVVSQSRSNGV</sequence>
<evidence type="ECO:0000313" key="1">
    <source>
        <dbReference type="EMBL" id="MEN2793311.1"/>
    </source>
</evidence>
<reference evidence="1 2" key="1">
    <citation type="submission" date="2024-05" db="EMBL/GenBank/DDBJ databases">
        <authorList>
            <person name="Liu Q."/>
            <person name="Xin Y.-H."/>
        </authorList>
    </citation>
    <scope>NUCLEOTIDE SEQUENCE [LARGE SCALE GENOMIC DNA]</scope>
    <source>
        <strain evidence="1 2">CGMCC 1.10181</strain>
    </source>
</reference>
<name>A0ABU9YBX3_9SPHN</name>
<organism evidence="1 2">
    <name type="scientific">Sphingomonas oligophenolica</name>
    <dbReference type="NCBI Taxonomy" id="301154"/>
    <lineage>
        <taxon>Bacteria</taxon>
        <taxon>Pseudomonadati</taxon>
        <taxon>Pseudomonadota</taxon>
        <taxon>Alphaproteobacteria</taxon>
        <taxon>Sphingomonadales</taxon>
        <taxon>Sphingomonadaceae</taxon>
        <taxon>Sphingomonas</taxon>
    </lineage>
</organism>
<protein>
    <submittedName>
        <fullName evidence="1">Uncharacterized protein</fullName>
    </submittedName>
</protein>